<sequence length="292" mass="33966">MHPSWNPATSKIRILEYPRDVIKYMKQNAAPKQLLNLMQCSKRFCHKVFPYLPVRYLTTRDAKEVKWRMQKLDNSWIRGTNCDEIPNGLWITGKFILVDIPNLLPQILPKVAVSELKVLALWHQEIFCDDLVKLLPHGNVKSIHLNFSSVKYGNGDVVTLDKMLEILTNIPLISYWHELPPFSVEAAEDLSKVDVSPKLFEISVAAHKEEFDFGLYKMFIELNRQILFDTLFVDDDLEDDFIEKLEHLNAIELGNDLNEYAPNIFRYLGMPEETRAALEALHAEYRKLHNTE</sequence>
<evidence type="ECO:0000313" key="1">
    <source>
        <dbReference type="Proteomes" id="UP000887578"/>
    </source>
</evidence>
<dbReference type="AlphaFoldDB" id="A0A914QXY6"/>
<organism evidence="1 2">
    <name type="scientific">Panagrolaimus davidi</name>
    <dbReference type="NCBI Taxonomy" id="227884"/>
    <lineage>
        <taxon>Eukaryota</taxon>
        <taxon>Metazoa</taxon>
        <taxon>Ecdysozoa</taxon>
        <taxon>Nematoda</taxon>
        <taxon>Chromadorea</taxon>
        <taxon>Rhabditida</taxon>
        <taxon>Tylenchina</taxon>
        <taxon>Panagrolaimomorpha</taxon>
        <taxon>Panagrolaimoidea</taxon>
        <taxon>Panagrolaimidae</taxon>
        <taxon>Panagrolaimus</taxon>
    </lineage>
</organism>
<reference evidence="2" key="1">
    <citation type="submission" date="2022-11" db="UniProtKB">
        <authorList>
            <consortium name="WormBaseParasite"/>
        </authorList>
    </citation>
    <scope>IDENTIFICATION</scope>
</reference>
<dbReference type="Proteomes" id="UP000887578">
    <property type="component" value="Unplaced"/>
</dbReference>
<keyword evidence="1" id="KW-1185">Reference proteome</keyword>
<proteinExistence type="predicted"/>
<dbReference type="WBParaSite" id="PDA_v2.g917.t1">
    <property type="protein sequence ID" value="PDA_v2.g917.t1"/>
    <property type="gene ID" value="PDA_v2.g917"/>
</dbReference>
<protein>
    <submittedName>
        <fullName evidence="2">F-box domain-containing protein</fullName>
    </submittedName>
</protein>
<name>A0A914QXY6_9BILA</name>
<accession>A0A914QXY6</accession>
<evidence type="ECO:0000313" key="2">
    <source>
        <dbReference type="WBParaSite" id="PDA_v2.g917.t1"/>
    </source>
</evidence>